<organism evidence="2 3">
    <name type="scientific">Clohesyomyces aquaticus</name>
    <dbReference type="NCBI Taxonomy" id="1231657"/>
    <lineage>
        <taxon>Eukaryota</taxon>
        <taxon>Fungi</taxon>
        <taxon>Dikarya</taxon>
        <taxon>Ascomycota</taxon>
        <taxon>Pezizomycotina</taxon>
        <taxon>Dothideomycetes</taxon>
        <taxon>Pleosporomycetidae</taxon>
        <taxon>Pleosporales</taxon>
        <taxon>Lindgomycetaceae</taxon>
        <taxon>Clohesyomyces</taxon>
    </lineage>
</organism>
<dbReference type="AlphaFoldDB" id="A0A1Y2A7Y8"/>
<feature type="compositionally biased region" description="Polar residues" evidence="1">
    <location>
        <begin position="1"/>
        <end position="18"/>
    </location>
</feature>
<accession>A0A1Y2A7Y8</accession>
<feature type="compositionally biased region" description="Low complexity" evidence="1">
    <location>
        <begin position="24"/>
        <end position="40"/>
    </location>
</feature>
<dbReference type="PANTHER" id="PTHR37466:SF1">
    <property type="entry name" value="SLR1628 PROTEIN"/>
    <property type="match status" value="1"/>
</dbReference>
<dbReference type="Proteomes" id="UP000193144">
    <property type="component" value="Unassembled WGS sequence"/>
</dbReference>
<feature type="region of interest" description="Disordered" evidence="1">
    <location>
        <begin position="1"/>
        <end position="40"/>
    </location>
</feature>
<sequence length="161" mass="17477">MSGKNEQGSMDVKQNNVYQKPLHQHSSPSPQTSKSPTLKSGFCSARAPIAVTLTNSFLDFSAARGFDLRKQGVGPGQRWCIEASRWNEALQSRDGDQDPDDRVPKVKLECTHAAALENVSLANLRRFSAEQDVGSVVWPKDRPSDGVRQSGSIGAKGDPKA</sequence>
<dbReference type="PANTHER" id="PTHR37466">
    <property type="entry name" value="SLR1628 PROTEIN"/>
    <property type="match status" value="1"/>
</dbReference>
<evidence type="ECO:0000313" key="3">
    <source>
        <dbReference type="Proteomes" id="UP000193144"/>
    </source>
</evidence>
<dbReference type="Gene3D" id="3.30.56.110">
    <property type="entry name" value="Protein of unknown function DUF2237"/>
    <property type="match status" value="1"/>
</dbReference>
<name>A0A1Y2A7Y8_9PLEO</name>
<feature type="region of interest" description="Disordered" evidence="1">
    <location>
        <begin position="133"/>
        <end position="161"/>
    </location>
</feature>
<dbReference type="InterPro" id="IPR018714">
    <property type="entry name" value="DUF2237"/>
</dbReference>
<reference evidence="2 3" key="1">
    <citation type="submission" date="2016-07" db="EMBL/GenBank/DDBJ databases">
        <title>Pervasive Adenine N6-methylation of Active Genes in Fungi.</title>
        <authorList>
            <consortium name="DOE Joint Genome Institute"/>
            <person name="Mondo S.J."/>
            <person name="Dannebaum R.O."/>
            <person name="Kuo R.C."/>
            <person name="Labutti K."/>
            <person name="Haridas S."/>
            <person name="Kuo A."/>
            <person name="Salamov A."/>
            <person name="Ahrendt S.R."/>
            <person name="Lipzen A."/>
            <person name="Sullivan W."/>
            <person name="Andreopoulos W.B."/>
            <person name="Clum A."/>
            <person name="Lindquist E."/>
            <person name="Daum C."/>
            <person name="Ramamoorthy G.K."/>
            <person name="Gryganskyi A."/>
            <person name="Culley D."/>
            <person name="Magnuson J.K."/>
            <person name="James T.Y."/>
            <person name="O'Malley M.A."/>
            <person name="Stajich J.E."/>
            <person name="Spatafora J.W."/>
            <person name="Visel A."/>
            <person name="Grigoriev I.V."/>
        </authorList>
    </citation>
    <scope>NUCLEOTIDE SEQUENCE [LARGE SCALE GENOMIC DNA]</scope>
    <source>
        <strain evidence="2 3">CBS 115471</strain>
    </source>
</reference>
<keyword evidence="3" id="KW-1185">Reference proteome</keyword>
<protein>
    <submittedName>
        <fullName evidence="2">Uncharacterized protein</fullName>
    </submittedName>
</protein>
<comment type="caution">
    <text evidence="2">The sequence shown here is derived from an EMBL/GenBank/DDBJ whole genome shotgun (WGS) entry which is preliminary data.</text>
</comment>
<proteinExistence type="predicted"/>
<dbReference type="OrthoDB" id="1517790at2759"/>
<gene>
    <name evidence="2" type="ORF">BCR34DRAFT_621534</name>
</gene>
<dbReference type="Pfam" id="PF09996">
    <property type="entry name" value="DUF2237"/>
    <property type="match status" value="1"/>
</dbReference>
<dbReference type="EMBL" id="MCFA01000008">
    <property type="protein sequence ID" value="ORY18155.1"/>
    <property type="molecule type" value="Genomic_DNA"/>
</dbReference>
<evidence type="ECO:0000313" key="2">
    <source>
        <dbReference type="EMBL" id="ORY18155.1"/>
    </source>
</evidence>
<evidence type="ECO:0000256" key="1">
    <source>
        <dbReference type="SAM" id="MobiDB-lite"/>
    </source>
</evidence>